<accession>A0A9N9IYD4</accession>
<sequence length="52" mass="5622">LDLDSGYIERQNLELQTKVSFETASRVDIKSAGQPGGLAGEDSETSFVLVHL</sequence>
<comment type="caution">
    <text evidence="1">The sequence shown here is derived from an EMBL/GenBank/DDBJ whole genome shotgun (WGS) entry which is preliminary data.</text>
</comment>
<gene>
    <name evidence="1" type="ORF">DERYTH_LOCUS16946</name>
</gene>
<keyword evidence="2" id="KW-1185">Reference proteome</keyword>
<organism evidence="1 2">
    <name type="scientific">Dentiscutata erythropus</name>
    <dbReference type="NCBI Taxonomy" id="1348616"/>
    <lineage>
        <taxon>Eukaryota</taxon>
        <taxon>Fungi</taxon>
        <taxon>Fungi incertae sedis</taxon>
        <taxon>Mucoromycota</taxon>
        <taxon>Glomeromycotina</taxon>
        <taxon>Glomeromycetes</taxon>
        <taxon>Diversisporales</taxon>
        <taxon>Gigasporaceae</taxon>
        <taxon>Dentiscutata</taxon>
    </lineage>
</organism>
<name>A0A9N9IYD4_9GLOM</name>
<feature type="non-terminal residue" evidence="1">
    <location>
        <position position="1"/>
    </location>
</feature>
<proteinExistence type="predicted"/>
<dbReference type="AlphaFoldDB" id="A0A9N9IYD4"/>
<protein>
    <submittedName>
        <fullName evidence="1">10319_t:CDS:1</fullName>
    </submittedName>
</protein>
<evidence type="ECO:0000313" key="2">
    <source>
        <dbReference type="Proteomes" id="UP000789405"/>
    </source>
</evidence>
<evidence type="ECO:0000313" key="1">
    <source>
        <dbReference type="EMBL" id="CAG8751536.1"/>
    </source>
</evidence>
<dbReference type="EMBL" id="CAJVPY010015396">
    <property type="protein sequence ID" value="CAG8751536.1"/>
    <property type="molecule type" value="Genomic_DNA"/>
</dbReference>
<reference evidence="1" key="1">
    <citation type="submission" date="2021-06" db="EMBL/GenBank/DDBJ databases">
        <authorList>
            <person name="Kallberg Y."/>
            <person name="Tangrot J."/>
            <person name="Rosling A."/>
        </authorList>
    </citation>
    <scope>NUCLEOTIDE SEQUENCE</scope>
    <source>
        <strain evidence="1">MA453B</strain>
    </source>
</reference>
<dbReference type="Proteomes" id="UP000789405">
    <property type="component" value="Unassembled WGS sequence"/>
</dbReference>